<comment type="caution">
    <text evidence="3">The sequence shown here is derived from an EMBL/GenBank/DDBJ whole genome shotgun (WGS) entry which is preliminary data.</text>
</comment>
<proteinExistence type="predicted"/>
<gene>
    <name evidence="3" type="ORF">J2X15_003935</name>
</gene>
<dbReference type="PROSITE" id="PS51257">
    <property type="entry name" value="PROKAR_LIPOPROTEIN"/>
    <property type="match status" value="1"/>
</dbReference>
<feature type="domain" description="Chalcone isomerase" evidence="2">
    <location>
        <begin position="25"/>
        <end position="192"/>
    </location>
</feature>
<dbReference type="Gene3D" id="3.50.70.10">
    <property type="match status" value="1"/>
</dbReference>
<evidence type="ECO:0000256" key="1">
    <source>
        <dbReference type="SAM" id="SignalP"/>
    </source>
</evidence>
<feature type="chain" id="PRO_5047533285" description="Chalcone isomerase domain-containing protein" evidence="1">
    <location>
        <begin position="23"/>
        <end position="194"/>
    </location>
</feature>
<sequence length="194" mass="20912">MTLPKSLLAGLASLMLACSAFATTQEISGVKVEDTATVAGTKLQLNGAGIRYKAVFKVYVGELYTTQKVSSLEELVAAPGPKRLTMTFLREIEAGPFGKLLTRGVEDNVPKNEMSKLVPGLIRMGDIFTVNKALMPGDIILLDWIPGTGMVVTAKGKVQGEPFKEPEFFKAIMSIWFGTSPADFKLKDALLGIK</sequence>
<dbReference type="SUPFAM" id="SSF54626">
    <property type="entry name" value="Chalcone isomerase"/>
    <property type="match status" value="1"/>
</dbReference>
<dbReference type="Pfam" id="PF16036">
    <property type="entry name" value="Chalcone_3"/>
    <property type="match status" value="1"/>
</dbReference>
<keyword evidence="4" id="KW-1185">Reference proteome</keyword>
<dbReference type="InterPro" id="IPR016088">
    <property type="entry name" value="Chalcone_isomerase_3-sand"/>
</dbReference>
<dbReference type="EMBL" id="JAVDXO010000012">
    <property type="protein sequence ID" value="MDR7308619.1"/>
    <property type="molecule type" value="Genomic_DNA"/>
</dbReference>
<feature type="signal peptide" evidence="1">
    <location>
        <begin position="1"/>
        <end position="22"/>
    </location>
</feature>
<reference evidence="3 4" key="1">
    <citation type="submission" date="2023-07" db="EMBL/GenBank/DDBJ databases">
        <title>Sorghum-associated microbial communities from plants grown in Nebraska, USA.</title>
        <authorList>
            <person name="Schachtman D."/>
        </authorList>
    </citation>
    <scope>NUCLEOTIDE SEQUENCE [LARGE SCALE GENOMIC DNA]</scope>
    <source>
        <strain evidence="3 4">BE308</strain>
    </source>
</reference>
<dbReference type="Proteomes" id="UP001268089">
    <property type="component" value="Unassembled WGS sequence"/>
</dbReference>
<dbReference type="InterPro" id="IPR016087">
    <property type="entry name" value="Chalcone_isomerase"/>
</dbReference>
<protein>
    <recommendedName>
        <fullName evidence="2">Chalcone isomerase domain-containing protein</fullName>
    </recommendedName>
</protein>
<evidence type="ECO:0000259" key="2">
    <source>
        <dbReference type="Pfam" id="PF16036"/>
    </source>
</evidence>
<dbReference type="InterPro" id="IPR036298">
    <property type="entry name" value="Chalcone_isomerase_sf"/>
</dbReference>
<dbReference type="RefSeq" id="WP_310346172.1">
    <property type="nucleotide sequence ID" value="NZ_JAVDXO010000012.1"/>
</dbReference>
<name>A0ABU1ZST3_9BURK</name>
<organism evidence="3 4">
    <name type="scientific">Rhodoferax saidenbachensis</name>
    <dbReference type="NCBI Taxonomy" id="1484693"/>
    <lineage>
        <taxon>Bacteria</taxon>
        <taxon>Pseudomonadati</taxon>
        <taxon>Pseudomonadota</taxon>
        <taxon>Betaproteobacteria</taxon>
        <taxon>Burkholderiales</taxon>
        <taxon>Comamonadaceae</taxon>
        <taxon>Rhodoferax</taxon>
    </lineage>
</organism>
<keyword evidence="1" id="KW-0732">Signal</keyword>
<evidence type="ECO:0000313" key="3">
    <source>
        <dbReference type="EMBL" id="MDR7308619.1"/>
    </source>
</evidence>
<accession>A0ABU1ZST3</accession>
<evidence type="ECO:0000313" key="4">
    <source>
        <dbReference type="Proteomes" id="UP001268089"/>
    </source>
</evidence>